<accession>A0A4Y2V4D7</accession>
<reference evidence="1 2" key="1">
    <citation type="journal article" date="2019" name="Sci. Rep.">
        <title>Orb-weaving spider Araneus ventricosus genome elucidates the spidroin gene catalogue.</title>
        <authorList>
            <person name="Kono N."/>
            <person name="Nakamura H."/>
            <person name="Ohtoshi R."/>
            <person name="Moran D.A.P."/>
            <person name="Shinohara A."/>
            <person name="Yoshida Y."/>
            <person name="Fujiwara M."/>
            <person name="Mori M."/>
            <person name="Tomita M."/>
            <person name="Arakawa K."/>
        </authorList>
    </citation>
    <scope>NUCLEOTIDE SEQUENCE [LARGE SCALE GENOMIC DNA]</scope>
</reference>
<dbReference type="Proteomes" id="UP000499080">
    <property type="component" value="Unassembled WGS sequence"/>
</dbReference>
<gene>
    <name evidence="1" type="ORF">AVEN_46087_1</name>
</gene>
<keyword evidence="2" id="KW-1185">Reference proteome</keyword>
<dbReference type="AlphaFoldDB" id="A0A4Y2V4D7"/>
<evidence type="ECO:0000313" key="2">
    <source>
        <dbReference type="Proteomes" id="UP000499080"/>
    </source>
</evidence>
<name>A0A4Y2V4D7_ARAVE</name>
<sequence length="88" mass="9540">MVLFQSCLKENIHPFKKKSMGIKGRCFGPPAHSITTTLPLTQPSTLPLTTTCGSPFKSIPMAPLHKISLSLWDPTATSTSEPPKFLSS</sequence>
<dbReference type="EMBL" id="BGPR01042514">
    <property type="protein sequence ID" value="GBO18926.1"/>
    <property type="molecule type" value="Genomic_DNA"/>
</dbReference>
<evidence type="ECO:0000313" key="1">
    <source>
        <dbReference type="EMBL" id="GBO18926.1"/>
    </source>
</evidence>
<proteinExistence type="predicted"/>
<organism evidence="1 2">
    <name type="scientific">Araneus ventricosus</name>
    <name type="common">Orbweaver spider</name>
    <name type="synonym">Epeira ventricosa</name>
    <dbReference type="NCBI Taxonomy" id="182803"/>
    <lineage>
        <taxon>Eukaryota</taxon>
        <taxon>Metazoa</taxon>
        <taxon>Ecdysozoa</taxon>
        <taxon>Arthropoda</taxon>
        <taxon>Chelicerata</taxon>
        <taxon>Arachnida</taxon>
        <taxon>Araneae</taxon>
        <taxon>Araneomorphae</taxon>
        <taxon>Entelegynae</taxon>
        <taxon>Araneoidea</taxon>
        <taxon>Araneidae</taxon>
        <taxon>Araneus</taxon>
    </lineage>
</organism>
<protein>
    <submittedName>
        <fullName evidence="1">Uncharacterized protein</fullName>
    </submittedName>
</protein>
<comment type="caution">
    <text evidence="1">The sequence shown here is derived from an EMBL/GenBank/DDBJ whole genome shotgun (WGS) entry which is preliminary data.</text>
</comment>